<proteinExistence type="predicted"/>
<dbReference type="PANTHER" id="PTHR34223:SF99">
    <property type="entry name" value="OS04G0440200 PROTEIN"/>
    <property type="match status" value="1"/>
</dbReference>
<comment type="caution">
    <text evidence="1">The sequence shown here is derived from an EMBL/GenBank/DDBJ whole genome shotgun (WGS) entry which is preliminary data.</text>
</comment>
<evidence type="ECO:0000313" key="1">
    <source>
        <dbReference type="EMBL" id="GJN27563.1"/>
    </source>
</evidence>
<protein>
    <recommendedName>
        <fullName evidence="3">F-box domain-containing protein</fullName>
    </recommendedName>
</protein>
<reference evidence="1" key="2">
    <citation type="submission" date="2021-12" db="EMBL/GenBank/DDBJ databases">
        <title>Resequencing data analysis of finger millet.</title>
        <authorList>
            <person name="Hatakeyama M."/>
            <person name="Aluri S."/>
            <person name="Balachadran M.T."/>
            <person name="Sivarajan S.R."/>
            <person name="Poveda L."/>
            <person name="Shimizu-Inatsugi R."/>
            <person name="Schlapbach R."/>
            <person name="Sreeman S.M."/>
            <person name="Shimizu K.K."/>
        </authorList>
    </citation>
    <scope>NUCLEOTIDE SEQUENCE</scope>
</reference>
<dbReference type="Proteomes" id="UP001054889">
    <property type="component" value="Unassembled WGS sequence"/>
</dbReference>
<dbReference type="InterPro" id="IPR053781">
    <property type="entry name" value="F-box_AtFBL13-like"/>
</dbReference>
<dbReference type="CDD" id="cd22160">
    <property type="entry name" value="F-box_AtFBL13-like"/>
    <property type="match status" value="1"/>
</dbReference>
<dbReference type="Gene3D" id="3.80.10.10">
    <property type="entry name" value="Ribonuclease Inhibitor"/>
    <property type="match status" value="1"/>
</dbReference>
<dbReference type="SUPFAM" id="SSF52047">
    <property type="entry name" value="RNI-like"/>
    <property type="match status" value="1"/>
</dbReference>
<gene>
    <name evidence="1" type="primary">gb15593</name>
    <name evidence="1" type="ORF">PR202_gb15593</name>
</gene>
<dbReference type="InterPro" id="IPR036047">
    <property type="entry name" value="F-box-like_dom_sf"/>
</dbReference>
<sequence>MDPPAVPRARAVDRLSDLPDCILEDILTLLTSRQAAQTCVLSRRWIHLWRAVPSRCIDIDRGEFQSAAPSAGKKRRRNEAEEDRKAERFRFLDCGDHVTTLYTSSRLDTFRLRVNTEWALIGAAQRWISRGITRRPVSFSLHCDVPDSDRHCQYDYEFCFSEYSRGGTAFLSRLRTLHLSRVTLTEEFQYSIADDLPVLEDLQLVECSHEFDRIASGSLKNLVIDDWRLRFNVHELVLAVPHVAFLHVLPGSSLPVASEGEMASVVAASLTHQASALGLLGSVRNARSLDLSKVSATAIFLHGVEDMVFPNLRTLRLYECDVGVLRHFF</sequence>
<evidence type="ECO:0008006" key="3">
    <source>
        <dbReference type="Google" id="ProtNLM"/>
    </source>
</evidence>
<organism evidence="1 2">
    <name type="scientific">Eleusine coracana subsp. coracana</name>
    <dbReference type="NCBI Taxonomy" id="191504"/>
    <lineage>
        <taxon>Eukaryota</taxon>
        <taxon>Viridiplantae</taxon>
        <taxon>Streptophyta</taxon>
        <taxon>Embryophyta</taxon>
        <taxon>Tracheophyta</taxon>
        <taxon>Spermatophyta</taxon>
        <taxon>Magnoliopsida</taxon>
        <taxon>Liliopsida</taxon>
        <taxon>Poales</taxon>
        <taxon>Poaceae</taxon>
        <taxon>PACMAD clade</taxon>
        <taxon>Chloridoideae</taxon>
        <taxon>Cynodonteae</taxon>
        <taxon>Eleusininae</taxon>
        <taxon>Eleusine</taxon>
    </lineage>
</organism>
<accession>A0AAV5EYQ1</accession>
<dbReference type="SUPFAM" id="SSF81383">
    <property type="entry name" value="F-box domain"/>
    <property type="match status" value="1"/>
</dbReference>
<dbReference type="EMBL" id="BQKI01000079">
    <property type="protein sequence ID" value="GJN27563.1"/>
    <property type="molecule type" value="Genomic_DNA"/>
</dbReference>
<dbReference type="InterPro" id="IPR032675">
    <property type="entry name" value="LRR_dom_sf"/>
</dbReference>
<dbReference type="PANTHER" id="PTHR34223">
    <property type="entry name" value="OS11G0201299 PROTEIN"/>
    <property type="match status" value="1"/>
</dbReference>
<name>A0AAV5EYQ1_ELECO</name>
<reference evidence="1" key="1">
    <citation type="journal article" date="2018" name="DNA Res.">
        <title>Multiple hybrid de novo genome assembly of finger millet, an orphan allotetraploid crop.</title>
        <authorList>
            <person name="Hatakeyama M."/>
            <person name="Aluri S."/>
            <person name="Balachadran M.T."/>
            <person name="Sivarajan S.R."/>
            <person name="Patrignani A."/>
            <person name="Gruter S."/>
            <person name="Poveda L."/>
            <person name="Shimizu-Inatsugi R."/>
            <person name="Baeten J."/>
            <person name="Francoijs K.J."/>
            <person name="Nataraja K.N."/>
            <person name="Reddy Y.A.N."/>
            <person name="Phadnis S."/>
            <person name="Ravikumar R.L."/>
            <person name="Schlapbach R."/>
            <person name="Sreeman S.M."/>
            <person name="Shimizu K.K."/>
        </authorList>
    </citation>
    <scope>NUCLEOTIDE SEQUENCE</scope>
</reference>
<keyword evidence="2" id="KW-1185">Reference proteome</keyword>
<dbReference type="InterPro" id="IPR053197">
    <property type="entry name" value="F-box_SCFL_complex_component"/>
</dbReference>
<dbReference type="AlphaFoldDB" id="A0AAV5EYQ1"/>
<evidence type="ECO:0000313" key="2">
    <source>
        <dbReference type="Proteomes" id="UP001054889"/>
    </source>
</evidence>